<dbReference type="RefSeq" id="XP_007711563.1">
    <property type="nucleotide sequence ID" value="XM_007713373.1"/>
</dbReference>
<dbReference type="GeneID" id="19149793"/>
<evidence type="ECO:0000259" key="2">
    <source>
        <dbReference type="Pfam" id="PF23584"/>
    </source>
</evidence>
<dbReference type="OrthoDB" id="3793785at2759"/>
<proteinExistence type="predicted"/>
<dbReference type="Pfam" id="PF23584">
    <property type="entry name" value="DUF7136"/>
    <property type="match status" value="1"/>
</dbReference>
<feature type="domain" description="DUF7136" evidence="2">
    <location>
        <begin position="26"/>
        <end position="141"/>
    </location>
</feature>
<gene>
    <name evidence="3" type="ORF">COCCADRAFT_4469</name>
</gene>
<dbReference type="AlphaFoldDB" id="W6YF86"/>
<dbReference type="HOGENOM" id="CLU_1578250_0_0_1"/>
<organism evidence="3 4">
    <name type="scientific">Cochliobolus carbonum (strain 26-R-13)</name>
    <name type="common">Maize leaf spot fungus</name>
    <name type="synonym">Bipolaris zeicola</name>
    <dbReference type="NCBI Taxonomy" id="930089"/>
    <lineage>
        <taxon>Eukaryota</taxon>
        <taxon>Fungi</taxon>
        <taxon>Dikarya</taxon>
        <taxon>Ascomycota</taxon>
        <taxon>Pezizomycotina</taxon>
        <taxon>Dothideomycetes</taxon>
        <taxon>Pleosporomycetidae</taxon>
        <taxon>Pleosporales</taxon>
        <taxon>Pleosporineae</taxon>
        <taxon>Pleosporaceae</taxon>
        <taxon>Bipolaris</taxon>
    </lineage>
</organism>
<reference evidence="3 4" key="1">
    <citation type="journal article" date="2013" name="PLoS Genet.">
        <title>Comparative genome structure, secondary metabolite, and effector coding capacity across Cochliobolus pathogens.</title>
        <authorList>
            <person name="Condon B.J."/>
            <person name="Leng Y."/>
            <person name="Wu D."/>
            <person name="Bushley K.E."/>
            <person name="Ohm R.A."/>
            <person name="Otillar R."/>
            <person name="Martin J."/>
            <person name="Schackwitz W."/>
            <person name="Grimwood J."/>
            <person name="MohdZainudin N."/>
            <person name="Xue C."/>
            <person name="Wang R."/>
            <person name="Manning V.A."/>
            <person name="Dhillon B."/>
            <person name="Tu Z.J."/>
            <person name="Steffenson B.J."/>
            <person name="Salamov A."/>
            <person name="Sun H."/>
            <person name="Lowry S."/>
            <person name="LaButti K."/>
            <person name="Han J."/>
            <person name="Copeland A."/>
            <person name="Lindquist E."/>
            <person name="Barry K."/>
            <person name="Schmutz J."/>
            <person name="Baker S.E."/>
            <person name="Ciuffetti L.M."/>
            <person name="Grigoriev I.V."/>
            <person name="Zhong S."/>
            <person name="Turgeon B.G."/>
        </authorList>
    </citation>
    <scope>NUCLEOTIDE SEQUENCE [LARGE SCALE GENOMIC DNA]</scope>
    <source>
        <strain evidence="3 4">26-R-13</strain>
    </source>
</reference>
<sequence length="169" mass="18774">MRFLHDTSALLCLFGASAFVYAADLPGTVQFDLVFPRNDTIYKPVYPFPVVFGLTNGSVAWPYSLHWSWDIIALDRDQNMDIIIANGDWVTGVSALNKSAPPQDAHLIIDLVIQILNTTSRKLLMRYTFGIRKSCNESTGEISPDPDPSVISHGFVKFGLDPENGDIRT</sequence>
<name>W6YF86_COCC2</name>
<dbReference type="Proteomes" id="UP000053841">
    <property type="component" value="Unassembled WGS sequence"/>
</dbReference>
<keyword evidence="1" id="KW-0732">Signal</keyword>
<dbReference type="InterPro" id="IPR055560">
    <property type="entry name" value="DUF7136"/>
</dbReference>
<dbReference type="EMBL" id="KI964597">
    <property type="protein sequence ID" value="EUC34134.1"/>
    <property type="molecule type" value="Genomic_DNA"/>
</dbReference>
<keyword evidence="4" id="KW-1185">Reference proteome</keyword>
<dbReference type="KEGG" id="bze:COCCADRAFT_4469"/>
<feature type="chain" id="PRO_5004885747" description="DUF7136 domain-containing protein" evidence="1">
    <location>
        <begin position="23"/>
        <end position="169"/>
    </location>
</feature>
<protein>
    <recommendedName>
        <fullName evidence="2">DUF7136 domain-containing protein</fullName>
    </recommendedName>
</protein>
<accession>W6YF86</accession>
<feature type="signal peptide" evidence="1">
    <location>
        <begin position="1"/>
        <end position="22"/>
    </location>
</feature>
<evidence type="ECO:0000313" key="4">
    <source>
        <dbReference type="Proteomes" id="UP000053841"/>
    </source>
</evidence>
<evidence type="ECO:0000313" key="3">
    <source>
        <dbReference type="EMBL" id="EUC34134.1"/>
    </source>
</evidence>
<evidence type="ECO:0000256" key="1">
    <source>
        <dbReference type="SAM" id="SignalP"/>
    </source>
</evidence>